<evidence type="ECO:0000313" key="1">
    <source>
        <dbReference type="EMBL" id="KIM19867.1"/>
    </source>
</evidence>
<accession>A0A0C2WQF6</accession>
<keyword evidence="2" id="KW-1185">Reference proteome</keyword>
<name>A0A0C2WQF6_SERVB</name>
<sequence length="332" mass="38434">MVQFPISPSPNKTKLEHDFTYLKKYGNNTRQVELLEQRANKLYERNRWIPTRASRVQEILGIIHEVRTQISAIVQLDTMIPNEEVHRKCRDIIREGARELNSKRTRSASRIESDRLKEEDAIRRDQESIEEAIQQQASPLAPFATTEVKIYKLELDAPIDENLLIISEPFSCYGDLEWHLHGNKLVLEPDLWRRLEEKHGFSEDGRIWDIPLFDQPIDSNVLCVVSRKCRRFAYTLALAHQFGGEEVPVPLDVVPFYDVQTEDKGCCTPSCRSLRQHLRVRWPNQWVITAKSLKAPHIPSVVDVEFHASRFLPGTNSLYFSWKPIQAASAPT</sequence>
<dbReference type="HOGENOM" id="CLU_871893_0_0_1"/>
<reference evidence="2" key="2">
    <citation type="submission" date="2015-01" db="EMBL/GenBank/DDBJ databases">
        <title>Evolutionary Origins and Diversification of the Mycorrhizal Mutualists.</title>
        <authorList>
            <consortium name="DOE Joint Genome Institute"/>
            <consortium name="Mycorrhizal Genomics Consortium"/>
            <person name="Kohler A."/>
            <person name="Kuo A."/>
            <person name="Nagy L.G."/>
            <person name="Floudas D."/>
            <person name="Copeland A."/>
            <person name="Barry K.W."/>
            <person name="Cichocki N."/>
            <person name="Veneault-Fourrey C."/>
            <person name="LaButti K."/>
            <person name="Lindquist E.A."/>
            <person name="Lipzen A."/>
            <person name="Lundell T."/>
            <person name="Morin E."/>
            <person name="Murat C."/>
            <person name="Riley R."/>
            <person name="Ohm R."/>
            <person name="Sun H."/>
            <person name="Tunlid A."/>
            <person name="Henrissat B."/>
            <person name="Grigoriev I.V."/>
            <person name="Hibbett D.S."/>
            <person name="Martin F."/>
        </authorList>
    </citation>
    <scope>NUCLEOTIDE SEQUENCE [LARGE SCALE GENOMIC DNA]</scope>
    <source>
        <strain evidence="2">MAFF 305830</strain>
    </source>
</reference>
<proteinExistence type="predicted"/>
<dbReference type="EMBL" id="KN824522">
    <property type="protein sequence ID" value="KIM19867.1"/>
    <property type="molecule type" value="Genomic_DNA"/>
</dbReference>
<protein>
    <submittedName>
        <fullName evidence="1">Uncharacterized protein</fullName>
    </submittedName>
</protein>
<gene>
    <name evidence="1" type="ORF">M408DRAFT_334235</name>
</gene>
<dbReference type="AlphaFoldDB" id="A0A0C2WQF6"/>
<organism evidence="1 2">
    <name type="scientific">Serendipita vermifera MAFF 305830</name>
    <dbReference type="NCBI Taxonomy" id="933852"/>
    <lineage>
        <taxon>Eukaryota</taxon>
        <taxon>Fungi</taxon>
        <taxon>Dikarya</taxon>
        <taxon>Basidiomycota</taxon>
        <taxon>Agaricomycotina</taxon>
        <taxon>Agaricomycetes</taxon>
        <taxon>Sebacinales</taxon>
        <taxon>Serendipitaceae</taxon>
        <taxon>Serendipita</taxon>
    </lineage>
</organism>
<reference evidence="1 2" key="1">
    <citation type="submission" date="2014-04" db="EMBL/GenBank/DDBJ databases">
        <authorList>
            <consortium name="DOE Joint Genome Institute"/>
            <person name="Kuo A."/>
            <person name="Zuccaro A."/>
            <person name="Kohler A."/>
            <person name="Nagy L.G."/>
            <person name="Floudas D."/>
            <person name="Copeland A."/>
            <person name="Barry K.W."/>
            <person name="Cichocki N."/>
            <person name="Veneault-Fourrey C."/>
            <person name="LaButti K."/>
            <person name="Lindquist E.A."/>
            <person name="Lipzen A."/>
            <person name="Lundell T."/>
            <person name="Morin E."/>
            <person name="Murat C."/>
            <person name="Sun H."/>
            <person name="Tunlid A."/>
            <person name="Henrissat B."/>
            <person name="Grigoriev I.V."/>
            <person name="Hibbett D.S."/>
            <person name="Martin F."/>
            <person name="Nordberg H.P."/>
            <person name="Cantor M.N."/>
            <person name="Hua S.X."/>
        </authorList>
    </citation>
    <scope>NUCLEOTIDE SEQUENCE [LARGE SCALE GENOMIC DNA]</scope>
    <source>
        <strain evidence="1 2">MAFF 305830</strain>
    </source>
</reference>
<dbReference type="Proteomes" id="UP000054097">
    <property type="component" value="Unassembled WGS sequence"/>
</dbReference>
<evidence type="ECO:0000313" key="2">
    <source>
        <dbReference type="Proteomes" id="UP000054097"/>
    </source>
</evidence>